<organism evidence="14 15">
    <name type="scientific">Solanum pinnatisectum</name>
    <name type="common">tansyleaf nightshade</name>
    <dbReference type="NCBI Taxonomy" id="50273"/>
    <lineage>
        <taxon>Eukaryota</taxon>
        <taxon>Viridiplantae</taxon>
        <taxon>Streptophyta</taxon>
        <taxon>Embryophyta</taxon>
        <taxon>Tracheophyta</taxon>
        <taxon>Spermatophyta</taxon>
        <taxon>Magnoliopsida</taxon>
        <taxon>eudicotyledons</taxon>
        <taxon>Gunneridae</taxon>
        <taxon>Pentapetalae</taxon>
        <taxon>asterids</taxon>
        <taxon>lamiids</taxon>
        <taxon>Solanales</taxon>
        <taxon>Solanaceae</taxon>
        <taxon>Solanoideae</taxon>
        <taxon>Solaneae</taxon>
        <taxon>Solanum</taxon>
    </lineage>
</organism>
<evidence type="ECO:0000256" key="1">
    <source>
        <dbReference type="ARBA" id="ARBA00004141"/>
    </source>
</evidence>
<dbReference type="PANTHER" id="PTHR36727:SF2">
    <property type="entry name" value="NAD(P)H-QUINONE OXIDOREDUCTASE SUBUNIT L, CHLOROPLASTIC"/>
    <property type="match status" value="1"/>
</dbReference>
<reference evidence="14 15" key="1">
    <citation type="submission" date="2023-10" db="EMBL/GenBank/DDBJ databases">
        <title>Genome-Wide Identification Analysis in wild type Solanum Pinnatisectum Reveals Some Genes Defensing Phytophthora Infestans.</title>
        <authorList>
            <person name="Sun C."/>
        </authorList>
    </citation>
    <scope>NUCLEOTIDE SEQUENCE [LARGE SCALE GENOMIC DNA]</scope>
    <source>
        <strain evidence="14">LQN</strain>
        <tissue evidence="14">Leaf</tissue>
    </source>
</reference>
<keyword evidence="3" id="KW-0874">Quinone</keyword>
<keyword evidence="6" id="KW-1278">Translocase</keyword>
<name>A0AAV9KS76_9SOLN</name>
<accession>A0AAV9KS76</accession>
<evidence type="ECO:0000256" key="3">
    <source>
        <dbReference type="ARBA" id="ARBA00022719"/>
    </source>
</evidence>
<keyword evidence="15" id="KW-1185">Reference proteome</keyword>
<keyword evidence="7 13" id="KW-1133">Transmembrane helix</keyword>
<keyword evidence="10 13" id="KW-0472">Membrane</keyword>
<comment type="subcellular location">
    <subcellularLocation>
        <location evidence="1">Membrane</location>
        <topology evidence="1">Multi-pass membrane protein</topology>
    </subcellularLocation>
</comment>
<dbReference type="AlphaFoldDB" id="A0AAV9KS76"/>
<comment type="catalytic activity">
    <reaction evidence="11">
        <text>a plastoquinone + NADPH + (n+1) H(+)(in) = a plastoquinol + NADP(+) + n H(+)(out)</text>
        <dbReference type="Rhea" id="RHEA:42612"/>
        <dbReference type="Rhea" id="RHEA-COMP:9561"/>
        <dbReference type="Rhea" id="RHEA-COMP:9562"/>
        <dbReference type="ChEBI" id="CHEBI:15378"/>
        <dbReference type="ChEBI" id="CHEBI:17757"/>
        <dbReference type="ChEBI" id="CHEBI:57783"/>
        <dbReference type="ChEBI" id="CHEBI:58349"/>
        <dbReference type="ChEBI" id="CHEBI:62192"/>
    </reaction>
</comment>
<keyword evidence="4" id="KW-0521">NADP</keyword>
<evidence type="ECO:0000256" key="2">
    <source>
        <dbReference type="ARBA" id="ARBA00022692"/>
    </source>
</evidence>
<keyword evidence="5" id="KW-0618">Plastoquinone</keyword>
<dbReference type="Pfam" id="PF10716">
    <property type="entry name" value="NdhL"/>
    <property type="match status" value="1"/>
</dbReference>
<evidence type="ECO:0000256" key="13">
    <source>
        <dbReference type="SAM" id="Phobius"/>
    </source>
</evidence>
<evidence type="ECO:0000256" key="10">
    <source>
        <dbReference type="ARBA" id="ARBA00023136"/>
    </source>
</evidence>
<evidence type="ECO:0000256" key="11">
    <source>
        <dbReference type="ARBA" id="ARBA00047726"/>
    </source>
</evidence>
<dbReference type="GO" id="GO:0016655">
    <property type="term" value="F:oxidoreductase activity, acting on NAD(P)H, quinone or similar compound as acceptor"/>
    <property type="evidence" value="ECO:0007669"/>
    <property type="project" value="InterPro"/>
</dbReference>
<evidence type="ECO:0000256" key="8">
    <source>
        <dbReference type="ARBA" id="ARBA00023027"/>
    </source>
</evidence>
<dbReference type="GO" id="GO:0048038">
    <property type="term" value="F:quinone binding"/>
    <property type="evidence" value="ECO:0007669"/>
    <property type="project" value="UniProtKB-KW"/>
</dbReference>
<evidence type="ECO:0000256" key="9">
    <source>
        <dbReference type="ARBA" id="ARBA00023078"/>
    </source>
</evidence>
<dbReference type="EMBL" id="JAWPEI010000009">
    <property type="protein sequence ID" value="KAK4716257.1"/>
    <property type="molecule type" value="Genomic_DNA"/>
</dbReference>
<keyword evidence="9" id="KW-0793">Thylakoid</keyword>
<evidence type="ECO:0000256" key="6">
    <source>
        <dbReference type="ARBA" id="ARBA00022967"/>
    </source>
</evidence>
<evidence type="ECO:0000256" key="5">
    <source>
        <dbReference type="ARBA" id="ARBA00022957"/>
    </source>
</evidence>
<keyword evidence="8" id="KW-0520">NAD</keyword>
<dbReference type="GO" id="GO:0016020">
    <property type="term" value="C:membrane"/>
    <property type="evidence" value="ECO:0007669"/>
    <property type="project" value="UniProtKB-SubCell"/>
</dbReference>
<feature type="transmembrane region" description="Helical" evidence="13">
    <location>
        <begin position="134"/>
        <end position="154"/>
    </location>
</feature>
<keyword evidence="2 13" id="KW-0812">Transmembrane</keyword>
<dbReference type="PANTHER" id="PTHR36727">
    <property type="entry name" value="NAD(P)H-QUINONE OXIDOREDUCTASE SUBUNIT L, CHLOROPLASTIC"/>
    <property type="match status" value="1"/>
</dbReference>
<evidence type="ECO:0000256" key="12">
    <source>
        <dbReference type="ARBA" id="ARBA00048026"/>
    </source>
</evidence>
<proteinExistence type="predicted"/>
<evidence type="ECO:0000313" key="14">
    <source>
        <dbReference type="EMBL" id="KAK4716257.1"/>
    </source>
</evidence>
<dbReference type="Proteomes" id="UP001311915">
    <property type="component" value="Unassembled WGS sequence"/>
</dbReference>
<dbReference type="InterPro" id="IPR019654">
    <property type="entry name" value="NADH-quinone_OxRdatse_su_L"/>
</dbReference>
<evidence type="ECO:0000313" key="15">
    <source>
        <dbReference type="Proteomes" id="UP001311915"/>
    </source>
</evidence>
<evidence type="ECO:0000256" key="7">
    <source>
        <dbReference type="ARBA" id="ARBA00022989"/>
    </source>
</evidence>
<gene>
    <name evidence="14" type="ORF">R3W88_014595</name>
</gene>
<evidence type="ECO:0000256" key="4">
    <source>
        <dbReference type="ARBA" id="ARBA00022857"/>
    </source>
</evidence>
<protein>
    <recommendedName>
        <fullName evidence="16">NADH dehydrogenase-like complex L</fullName>
    </recommendedName>
</protein>
<comment type="catalytic activity">
    <reaction evidence="12">
        <text>a plastoquinone + NADH + (n+1) H(+)(in) = a plastoquinol + NAD(+) + n H(+)(out)</text>
        <dbReference type="Rhea" id="RHEA:42608"/>
        <dbReference type="Rhea" id="RHEA-COMP:9561"/>
        <dbReference type="Rhea" id="RHEA-COMP:9562"/>
        <dbReference type="ChEBI" id="CHEBI:15378"/>
        <dbReference type="ChEBI" id="CHEBI:17757"/>
        <dbReference type="ChEBI" id="CHEBI:57540"/>
        <dbReference type="ChEBI" id="CHEBI:57945"/>
        <dbReference type="ChEBI" id="CHEBI:62192"/>
    </reaction>
</comment>
<sequence length="197" mass="22758">MVLICEVPLVGDKMSSSFVPKALPCLPRKIEKPHNRIYSSFKKIEASKLGINLKAIQIQSNSKSSLAIQIGTLVLSTVCSAEPVLAVTGVNNEEDLISVLIQLAISAFFYFLVCPPIIMSWLRKRWYKRDLLEMYLQFMFVFIFFPGILLWAPFLNFRKLPRDPSMKYPWSTPQNPSQIKNNYKRYPWATEEDYEVL</sequence>
<feature type="transmembrane region" description="Helical" evidence="13">
    <location>
        <begin position="99"/>
        <end position="122"/>
    </location>
</feature>
<evidence type="ECO:0008006" key="16">
    <source>
        <dbReference type="Google" id="ProtNLM"/>
    </source>
</evidence>
<comment type="caution">
    <text evidence="14">The sequence shown here is derived from an EMBL/GenBank/DDBJ whole genome shotgun (WGS) entry which is preliminary data.</text>
</comment>